<dbReference type="Proteomes" id="UP000588112">
    <property type="component" value="Unassembled WGS sequence"/>
</dbReference>
<dbReference type="PANTHER" id="PTHR43464:SF94">
    <property type="entry name" value="MALONYL-[ACYL-CARRIER PROTEIN] O-METHYLTRANSFERASE"/>
    <property type="match status" value="1"/>
</dbReference>
<keyword evidence="3" id="KW-1185">Reference proteome</keyword>
<evidence type="ECO:0000313" key="2">
    <source>
        <dbReference type="EMBL" id="MBB5627495.1"/>
    </source>
</evidence>
<dbReference type="AlphaFoldDB" id="A0A7W8Z595"/>
<dbReference type="SUPFAM" id="SSF53335">
    <property type="entry name" value="S-adenosyl-L-methionine-dependent methyltransferases"/>
    <property type="match status" value="1"/>
</dbReference>
<comment type="caution">
    <text evidence="2">The sequence shown here is derived from an EMBL/GenBank/DDBJ whole genome shotgun (WGS) entry which is preliminary data.</text>
</comment>
<name>A0A7W8Z595_9ACTN</name>
<dbReference type="CDD" id="cd02440">
    <property type="entry name" value="AdoMet_MTases"/>
    <property type="match status" value="1"/>
</dbReference>
<dbReference type="InterPro" id="IPR029063">
    <property type="entry name" value="SAM-dependent_MTases_sf"/>
</dbReference>
<sequence>MTETLPRARALAGYDEVSGIRQAADHDWLLSLAPAAPRSIADLGCGTGALLDEALRRWPRIEHALGVDGAPGRVLDARARLGTRATIREGDLRRLDGETGAFDLVVMSSVLHWLYPDEDQVLAWIAGHLTPGGAFLLTTHHPDLSDDGLGGEDLLAAEALELLGLDPGALREIVPMGVRARSVTAVRELLSSRFTVERGEERRVAVRTRDADEWRRFHASTWGTYFSRLAPAARQEEFFRAVGTAAARRMARQGEVYPITVRAWRCAPPQ</sequence>
<evidence type="ECO:0000313" key="3">
    <source>
        <dbReference type="Proteomes" id="UP000588112"/>
    </source>
</evidence>
<keyword evidence="2" id="KW-0808">Transferase</keyword>
<dbReference type="PANTHER" id="PTHR43464">
    <property type="entry name" value="METHYLTRANSFERASE"/>
    <property type="match status" value="1"/>
</dbReference>
<accession>A0A7W8Z595</accession>
<dbReference type="RefSeq" id="WP_184612148.1">
    <property type="nucleotide sequence ID" value="NZ_BOOS01000036.1"/>
</dbReference>
<dbReference type="EMBL" id="JACHBR010000001">
    <property type="protein sequence ID" value="MBB5627495.1"/>
    <property type="molecule type" value="Genomic_DNA"/>
</dbReference>
<gene>
    <name evidence="2" type="ORF">BJ981_003194</name>
</gene>
<proteinExistence type="predicted"/>
<keyword evidence="2" id="KW-0489">Methyltransferase</keyword>
<dbReference type="GO" id="GO:0032259">
    <property type="term" value="P:methylation"/>
    <property type="evidence" value="ECO:0007669"/>
    <property type="project" value="UniProtKB-KW"/>
</dbReference>
<dbReference type="InterPro" id="IPR041698">
    <property type="entry name" value="Methyltransf_25"/>
</dbReference>
<dbReference type="Pfam" id="PF13649">
    <property type="entry name" value="Methyltransf_25"/>
    <property type="match status" value="1"/>
</dbReference>
<evidence type="ECO:0000259" key="1">
    <source>
        <dbReference type="Pfam" id="PF13649"/>
    </source>
</evidence>
<protein>
    <submittedName>
        <fullName evidence="2">SAM-dependent methyltransferase</fullName>
    </submittedName>
</protein>
<dbReference type="GO" id="GO:0008168">
    <property type="term" value="F:methyltransferase activity"/>
    <property type="evidence" value="ECO:0007669"/>
    <property type="project" value="UniProtKB-KW"/>
</dbReference>
<feature type="domain" description="Methyltransferase" evidence="1">
    <location>
        <begin position="40"/>
        <end position="133"/>
    </location>
</feature>
<reference evidence="2 3" key="1">
    <citation type="submission" date="2020-08" db="EMBL/GenBank/DDBJ databases">
        <title>Sequencing the genomes of 1000 actinobacteria strains.</title>
        <authorList>
            <person name="Klenk H.-P."/>
        </authorList>
    </citation>
    <scope>NUCLEOTIDE SEQUENCE [LARGE SCALE GENOMIC DNA]</scope>
    <source>
        <strain evidence="2 3">DSM 45790</strain>
    </source>
</reference>
<dbReference type="Gene3D" id="3.40.50.150">
    <property type="entry name" value="Vaccinia Virus protein VP39"/>
    <property type="match status" value="1"/>
</dbReference>
<organism evidence="2 3">
    <name type="scientific">Sphaerisporangium krabiense</name>
    <dbReference type="NCBI Taxonomy" id="763782"/>
    <lineage>
        <taxon>Bacteria</taxon>
        <taxon>Bacillati</taxon>
        <taxon>Actinomycetota</taxon>
        <taxon>Actinomycetes</taxon>
        <taxon>Streptosporangiales</taxon>
        <taxon>Streptosporangiaceae</taxon>
        <taxon>Sphaerisporangium</taxon>
    </lineage>
</organism>